<dbReference type="Proteomes" id="UP000474778">
    <property type="component" value="Unassembled WGS sequence"/>
</dbReference>
<evidence type="ECO:0000313" key="3">
    <source>
        <dbReference type="Proteomes" id="UP000474778"/>
    </source>
</evidence>
<name>A0A6L7HTM6_9GAMM</name>
<dbReference type="RefSeq" id="WP_160793290.1">
    <property type="nucleotide sequence ID" value="NZ_JAKEVG010000020.1"/>
</dbReference>
<keyword evidence="3" id="KW-1185">Reference proteome</keyword>
<evidence type="ECO:0000259" key="1">
    <source>
        <dbReference type="Pfam" id="PF14086"/>
    </source>
</evidence>
<dbReference type="PROSITE" id="PS51257">
    <property type="entry name" value="PROKAR_LIPOPROTEIN"/>
    <property type="match status" value="1"/>
</dbReference>
<protein>
    <submittedName>
        <fullName evidence="2">DUF4266 domain-containing protein</fullName>
    </submittedName>
</protein>
<gene>
    <name evidence="2" type="ORF">GNT65_01085</name>
</gene>
<proteinExistence type="predicted"/>
<feature type="domain" description="DUF4266" evidence="1">
    <location>
        <begin position="23"/>
        <end position="72"/>
    </location>
</feature>
<dbReference type="EMBL" id="WRPA01000001">
    <property type="protein sequence ID" value="MXR67280.1"/>
    <property type="molecule type" value="Genomic_DNA"/>
</dbReference>
<dbReference type="Pfam" id="PF14086">
    <property type="entry name" value="DUF4266"/>
    <property type="match status" value="1"/>
</dbReference>
<accession>A0A6L7HTM6</accession>
<dbReference type="AlphaFoldDB" id="A0A6L7HTM6"/>
<reference evidence="2 3" key="1">
    <citation type="submission" date="2019-12" db="EMBL/GenBank/DDBJ databases">
        <title>Shewanella insulae sp. nov., isolated from a tidal flat.</title>
        <authorList>
            <person name="Yoon J.-H."/>
        </authorList>
    </citation>
    <scope>NUCLEOTIDE SEQUENCE [LARGE SCALE GENOMIC DNA]</scope>
    <source>
        <strain evidence="2 3">JBTF-M18</strain>
    </source>
</reference>
<sequence>MGTDLKLLIILVALLSGCANLGVKPWERGQFAREDMQLEADEMDMAIEDHIYFSKEGASGGRTLAGGGCGCN</sequence>
<evidence type="ECO:0000313" key="2">
    <source>
        <dbReference type="EMBL" id="MXR67280.1"/>
    </source>
</evidence>
<comment type="caution">
    <text evidence="2">The sequence shown here is derived from an EMBL/GenBank/DDBJ whole genome shotgun (WGS) entry which is preliminary data.</text>
</comment>
<dbReference type="InterPro" id="IPR025362">
    <property type="entry name" value="DUF4266"/>
</dbReference>
<organism evidence="2 3">
    <name type="scientific">Shewanella insulae</name>
    <dbReference type="NCBI Taxonomy" id="2681496"/>
    <lineage>
        <taxon>Bacteria</taxon>
        <taxon>Pseudomonadati</taxon>
        <taxon>Pseudomonadota</taxon>
        <taxon>Gammaproteobacteria</taxon>
        <taxon>Alteromonadales</taxon>
        <taxon>Shewanellaceae</taxon>
        <taxon>Shewanella</taxon>
    </lineage>
</organism>